<evidence type="ECO:0000313" key="1">
    <source>
        <dbReference type="EMBL" id="JAI05188.1"/>
    </source>
</evidence>
<organism evidence="1">
    <name type="scientific">Anguilla anguilla</name>
    <name type="common">European freshwater eel</name>
    <name type="synonym">Muraena anguilla</name>
    <dbReference type="NCBI Taxonomy" id="7936"/>
    <lineage>
        <taxon>Eukaryota</taxon>
        <taxon>Metazoa</taxon>
        <taxon>Chordata</taxon>
        <taxon>Craniata</taxon>
        <taxon>Vertebrata</taxon>
        <taxon>Euteleostomi</taxon>
        <taxon>Actinopterygii</taxon>
        <taxon>Neopterygii</taxon>
        <taxon>Teleostei</taxon>
        <taxon>Anguilliformes</taxon>
        <taxon>Anguillidae</taxon>
        <taxon>Anguilla</taxon>
    </lineage>
</organism>
<dbReference type="EMBL" id="GBXM01003390">
    <property type="protein sequence ID" value="JAI05188.1"/>
    <property type="molecule type" value="Transcribed_RNA"/>
</dbReference>
<accession>A0A0E9XR03</accession>
<sequence>MSFFFFPSLMELECRHVPIEQQFFITAIWLRADAGGSLRATRSWISSSPSSFPLAFSYLSV</sequence>
<reference evidence="1" key="1">
    <citation type="submission" date="2014-11" db="EMBL/GenBank/DDBJ databases">
        <authorList>
            <person name="Amaro Gonzalez C."/>
        </authorList>
    </citation>
    <scope>NUCLEOTIDE SEQUENCE</scope>
</reference>
<protein>
    <submittedName>
        <fullName evidence="1">Uncharacterized protein</fullName>
    </submittedName>
</protein>
<reference evidence="1" key="2">
    <citation type="journal article" date="2015" name="Fish Shellfish Immunol.">
        <title>Early steps in the European eel (Anguilla anguilla)-Vibrio vulnificus interaction in the gills: Role of the RtxA13 toxin.</title>
        <authorList>
            <person name="Callol A."/>
            <person name="Pajuelo D."/>
            <person name="Ebbesson L."/>
            <person name="Teles M."/>
            <person name="MacKenzie S."/>
            <person name="Amaro C."/>
        </authorList>
    </citation>
    <scope>NUCLEOTIDE SEQUENCE</scope>
</reference>
<dbReference type="AlphaFoldDB" id="A0A0E9XR03"/>
<name>A0A0E9XR03_ANGAN</name>
<proteinExistence type="predicted"/>